<evidence type="ECO:0000259" key="8">
    <source>
        <dbReference type="Pfam" id="PF25019"/>
    </source>
</evidence>
<dbReference type="InterPro" id="IPR002182">
    <property type="entry name" value="NB-ARC"/>
</dbReference>
<dbReference type="PANTHER" id="PTHR36766:SF60">
    <property type="entry name" value="NB-ARC DOMAIN-CONTAINING PROTEIN"/>
    <property type="match status" value="1"/>
</dbReference>
<dbReference type="Pfam" id="PF23598">
    <property type="entry name" value="LRR_14"/>
    <property type="match status" value="1"/>
</dbReference>
<feature type="domain" description="R13L1/DRL21-like LRR repeat region" evidence="8">
    <location>
        <begin position="692"/>
        <end position="802"/>
    </location>
</feature>
<keyword evidence="1" id="KW-0433">Leucine-rich repeat</keyword>
<evidence type="ECO:0000256" key="3">
    <source>
        <dbReference type="ARBA" id="ARBA00022821"/>
    </source>
</evidence>
<dbReference type="SUPFAM" id="SSF52540">
    <property type="entry name" value="P-loop containing nucleoside triphosphate hydrolases"/>
    <property type="match status" value="1"/>
</dbReference>
<dbReference type="Gene3D" id="3.80.10.10">
    <property type="entry name" value="Ribonuclease Inhibitor"/>
    <property type="match status" value="3"/>
</dbReference>
<protein>
    <recommendedName>
        <fullName evidence="11">NB-ARC domain-containing protein</fullName>
    </recommendedName>
</protein>
<dbReference type="InterPro" id="IPR027417">
    <property type="entry name" value="P-loop_NTPase"/>
</dbReference>
<dbReference type="InterPro" id="IPR055414">
    <property type="entry name" value="LRR_R13L4/SHOC2-like"/>
</dbReference>
<feature type="domain" description="NB-ARC" evidence="5">
    <location>
        <begin position="188"/>
        <end position="341"/>
    </location>
</feature>
<evidence type="ECO:0000313" key="9">
    <source>
        <dbReference type="EMBL" id="KAJ1700953.1"/>
    </source>
</evidence>
<dbReference type="AlphaFoldDB" id="A0A9Q0CVY8"/>
<accession>A0A9Q0CVY8</accession>
<evidence type="ECO:0000256" key="1">
    <source>
        <dbReference type="ARBA" id="ARBA00022614"/>
    </source>
</evidence>
<evidence type="ECO:0000256" key="2">
    <source>
        <dbReference type="ARBA" id="ARBA00022737"/>
    </source>
</evidence>
<dbReference type="Gene3D" id="1.10.8.430">
    <property type="entry name" value="Helical domain of apoptotic protease-activating factors"/>
    <property type="match status" value="1"/>
</dbReference>
<evidence type="ECO:0000259" key="6">
    <source>
        <dbReference type="Pfam" id="PF23559"/>
    </source>
</evidence>
<dbReference type="Proteomes" id="UP001151287">
    <property type="component" value="Unassembled WGS sequence"/>
</dbReference>
<dbReference type="PRINTS" id="PR00364">
    <property type="entry name" value="DISEASERSIST"/>
</dbReference>
<dbReference type="InterPro" id="IPR042197">
    <property type="entry name" value="Apaf_helical"/>
</dbReference>
<comment type="caution">
    <text evidence="9">The sequence shown here is derived from an EMBL/GenBank/DDBJ whole genome shotgun (WGS) entry which is preliminary data.</text>
</comment>
<dbReference type="Gene3D" id="1.10.10.10">
    <property type="entry name" value="Winged helix-like DNA-binding domain superfamily/Winged helix DNA-binding domain"/>
    <property type="match status" value="1"/>
</dbReference>
<keyword evidence="10" id="KW-1185">Reference proteome</keyword>
<evidence type="ECO:0000313" key="10">
    <source>
        <dbReference type="Proteomes" id="UP001151287"/>
    </source>
</evidence>
<dbReference type="Gene3D" id="3.40.50.300">
    <property type="entry name" value="P-loop containing nucleotide triphosphate hydrolases"/>
    <property type="match status" value="1"/>
</dbReference>
<dbReference type="GO" id="GO:0006952">
    <property type="term" value="P:defense response"/>
    <property type="evidence" value="ECO:0007669"/>
    <property type="project" value="UniProtKB-KW"/>
</dbReference>
<sequence length="1081" mass="122728">MEQVKTFFEWTAAVPSVYQSLVEALGPNSELSKSISGLEATLIVASQLIERSECWCFRYDSIGKLLSYLKSAIYEAELTIDEFKSQRRVENIPGELINNFKNWATGFQKKVISAQGNLDRFCDQLEKICNSHEIPQNPKKFNRPITVSRPPDVLYGRDKELDDAIGMLGIPRSGLHAGKSSSCTDSKRKFHVLPIVGMGGIGKTTLSQMVYKDKRVQSYYDLKIWICVNEKFNLEGMLKEIIQCVTQKVCDFTNLDLLQDTLIKAVKPKRVLLVLDDIWSAEWQQLLGPMNEASEESAIILTTRSREYFITCMKDNITLLKPILLEGLGEEMYWEFFKSCVGLSFDLMNYFELEHIARVICSRLKGSPLAAKTLGGVLSQRIDRQHWITISESKMWKVKQGEDGIMHVLLLSYMHLPSVELKKCFSYCSMFPKNKQFRPDKLAKFWIMNRLIPIQENLKSMEDLALDHFYELENRGFFHRAANFAELYVMHDLMHDVCQSLKGNECYCLEDVAFANIPPNVHHMSVCCRPLLNAENLTKLPKLEKLHTLVVEVTADFGYRNKKWRFPIAFKSMCDELMSIRRLSLSHCNINEIPENIGNLKYLQYLDISNNIELEKLPQSFCNLYDLEFLDRDGCNNCADGFPSGCDKLRGLNYFIPPNHLVPSLTRIPNFLGAMQLSNLTYEVKNDGISKIENLKLLTGVRGYLSIKGLENVSSKKAAEEAGLNKQEHLYKLCLYWDPWWGKSSPANNEIHKEVLEGLCPHFNLIVLEIYHYRGLDLPPSWMGKDDLPKLKSVMIYSCWNKTVSQLPCTITEVAICKCNGLESLVDCLRPNLLPKLKCIEIRWCDKLKSLPVESFHEFVFLEMLHINGCKRLTCSTKISLPPSLKKLVLSECGELDNSIPSCLQNLTSLEFLKIENCPNIVSIPNDVMRNLLSLRWLKVWYCSNLESLGDEEFLQSIELFHLAQCPKRQITWGQNPNSRQLSADALTAVAASSFDTIPPQMALIDQTPTTGLPLTAGSSTIPSSLQMSSTTTMDLDASGSAAPSAPRTIPSFPQMPSIEALRIDVPSSSNPRKRKADALH</sequence>
<feature type="region of interest" description="Disordered" evidence="4">
    <location>
        <begin position="1016"/>
        <end position="1081"/>
    </location>
</feature>
<proteinExistence type="predicted"/>
<reference evidence="9" key="1">
    <citation type="journal article" date="2022" name="Cell">
        <title>Repeat-based holocentromeres influence genome architecture and karyotype evolution.</title>
        <authorList>
            <person name="Hofstatter P.G."/>
            <person name="Thangavel G."/>
            <person name="Lux T."/>
            <person name="Neumann P."/>
            <person name="Vondrak T."/>
            <person name="Novak P."/>
            <person name="Zhang M."/>
            <person name="Costa L."/>
            <person name="Castellani M."/>
            <person name="Scott A."/>
            <person name="Toegelov H."/>
            <person name="Fuchs J."/>
            <person name="Mata-Sucre Y."/>
            <person name="Dias Y."/>
            <person name="Vanzela A.L.L."/>
            <person name="Huettel B."/>
            <person name="Almeida C.C.S."/>
            <person name="Simkova H."/>
            <person name="Souza G."/>
            <person name="Pedrosa-Harand A."/>
            <person name="Macas J."/>
            <person name="Mayer K.F.X."/>
            <person name="Houben A."/>
            <person name="Marques A."/>
        </authorList>
    </citation>
    <scope>NUCLEOTIDE SEQUENCE</scope>
    <source>
        <strain evidence="9">RhyBre1mFocal</strain>
    </source>
</reference>
<dbReference type="EMBL" id="JAMQYH010000001">
    <property type="protein sequence ID" value="KAJ1700953.1"/>
    <property type="molecule type" value="Genomic_DNA"/>
</dbReference>
<dbReference type="InterPro" id="IPR032675">
    <property type="entry name" value="LRR_dom_sf"/>
</dbReference>
<name>A0A9Q0CVY8_9POAL</name>
<dbReference type="Pfam" id="PF23559">
    <property type="entry name" value="WHD_DRP"/>
    <property type="match status" value="1"/>
</dbReference>
<keyword evidence="2" id="KW-0677">Repeat</keyword>
<feature type="compositionally biased region" description="Basic residues" evidence="4">
    <location>
        <begin position="1072"/>
        <end position="1081"/>
    </location>
</feature>
<dbReference type="InterPro" id="IPR056789">
    <property type="entry name" value="LRR_R13L1-DRL21"/>
</dbReference>
<dbReference type="PANTHER" id="PTHR36766">
    <property type="entry name" value="PLANT BROAD-SPECTRUM MILDEW RESISTANCE PROTEIN RPW8"/>
    <property type="match status" value="1"/>
</dbReference>
<feature type="domain" description="Disease resistance protein winged helix" evidence="6">
    <location>
        <begin position="430"/>
        <end position="497"/>
    </location>
</feature>
<keyword evidence="3" id="KW-0611">Plant defense</keyword>
<dbReference type="GO" id="GO:0043531">
    <property type="term" value="F:ADP binding"/>
    <property type="evidence" value="ECO:0007669"/>
    <property type="project" value="InterPro"/>
</dbReference>
<evidence type="ECO:0008006" key="11">
    <source>
        <dbReference type="Google" id="ProtNLM"/>
    </source>
</evidence>
<gene>
    <name evidence="9" type="ORF">LUZ63_000732</name>
</gene>
<organism evidence="9 10">
    <name type="scientific">Rhynchospora breviuscula</name>
    <dbReference type="NCBI Taxonomy" id="2022672"/>
    <lineage>
        <taxon>Eukaryota</taxon>
        <taxon>Viridiplantae</taxon>
        <taxon>Streptophyta</taxon>
        <taxon>Embryophyta</taxon>
        <taxon>Tracheophyta</taxon>
        <taxon>Spermatophyta</taxon>
        <taxon>Magnoliopsida</taxon>
        <taxon>Liliopsida</taxon>
        <taxon>Poales</taxon>
        <taxon>Cyperaceae</taxon>
        <taxon>Cyperoideae</taxon>
        <taxon>Rhynchosporeae</taxon>
        <taxon>Rhynchospora</taxon>
    </lineage>
</organism>
<feature type="domain" description="Disease resistance R13L4/SHOC-2-like LRR" evidence="7">
    <location>
        <begin position="576"/>
        <end position="652"/>
    </location>
</feature>
<dbReference type="InterPro" id="IPR036388">
    <property type="entry name" value="WH-like_DNA-bd_sf"/>
</dbReference>
<dbReference type="Pfam" id="PF00931">
    <property type="entry name" value="NB-ARC"/>
    <property type="match status" value="1"/>
</dbReference>
<evidence type="ECO:0000259" key="5">
    <source>
        <dbReference type="Pfam" id="PF00931"/>
    </source>
</evidence>
<evidence type="ECO:0000256" key="4">
    <source>
        <dbReference type="SAM" id="MobiDB-lite"/>
    </source>
</evidence>
<evidence type="ECO:0000259" key="7">
    <source>
        <dbReference type="Pfam" id="PF23598"/>
    </source>
</evidence>
<feature type="compositionally biased region" description="Polar residues" evidence="4">
    <location>
        <begin position="1016"/>
        <end position="1034"/>
    </location>
</feature>
<dbReference type="Pfam" id="PF25019">
    <property type="entry name" value="LRR_R13L1-DRL21"/>
    <property type="match status" value="1"/>
</dbReference>
<dbReference type="InterPro" id="IPR058922">
    <property type="entry name" value="WHD_DRP"/>
</dbReference>
<dbReference type="SUPFAM" id="SSF52058">
    <property type="entry name" value="L domain-like"/>
    <property type="match status" value="1"/>
</dbReference>
<dbReference type="OrthoDB" id="681121at2759"/>